<reference evidence="2 3" key="1">
    <citation type="submission" date="2021-06" db="EMBL/GenBank/DDBJ databases">
        <authorList>
            <person name="Kallberg Y."/>
            <person name="Tangrot J."/>
            <person name="Rosling A."/>
        </authorList>
    </citation>
    <scope>NUCLEOTIDE SEQUENCE [LARGE SCALE GENOMIC DNA]</scope>
    <source>
        <strain evidence="2 3">120-4 pot B 10/14</strain>
    </source>
</reference>
<feature type="compositionally biased region" description="Polar residues" evidence="1">
    <location>
        <begin position="28"/>
        <end position="48"/>
    </location>
</feature>
<accession>A0ABN7UQL3</accession>
<dbReference type="EMBL" id="CAJVQB010005122">
    <property type="protein sequence ID" value="CAG8653598.1"/>
    <property type="molecule type" value="Genomic_DNA"/>
</dbReference>
<name>A0ABN7UQL3_GIGMA</name>
<gene>
    <name evidence="2" type="ORF">GMARGA_LOCUS9486</name>
</gene>
<evidence type="ECO:0000313" key="3">
    <source>
        <dbReference type="Proteomes" id="UP000789901"/>
    </source>
</evidence>
<comment type="caution">
    <text evidence="2">The sequence shown here is derived from an EMBL/GenBank/DDBJ whole genome shotgun (WGS) entry which is preliminary data.</text>
</comment>
<evidence type="ECO:0000313" key="2">
    <source>
        <dbReference type="EMBL" id="CAG8653598.1"/>
    </source>
</evidence>
<dbReference type="Proteomes" id="UP000789901">
    <property type="component" value="Unassembled WGS sequence"/>
</dbReference>
<feature type="region of interest" description="Disordered" evidence="1">
    <location>
        <begin position="1"/>
        <end position="48"/>
    </location>
</feature>
<feature type="compositionally biased region" description="Basic residues" evidence="1">
    <location>
        <begin position="1"/>
        <end position="14"/>
    </location>
</feature>
<protein>
    <submittedName>
        <fullName evidence="2">31909_t:CDS:1</fullName>
    </submittedName>
</protein>
<sequence>MIKKHNTRSKKKKQAQIASDLPGLSKQALKTESNQHSNQSSDDTEPSISFNLSQEQSETTIIQLKVPEIEILINNADKFTNKKPSASWVWGYMKKDKLKNEITCDIVTILDGNEKNQYGKNSKEQAVIELDKSTLTILSILSKNIPNKWPLLDDSEPVSDNSIEFMPKQSIISPQLTSQIQSTLPMQSISVQSQTRLLHLQDAVKQLARSLCYYPELQQRKDGQNLSKKLLLETEWEELNELTLLLELFAQTTKLIGGAQYPTLGMMLSTISLLLSYLH</sequence>
<organism evidence="2 3">
    <name type="scientific">Gigaspora margarita</name>
    <dbReference type="NCBI Taxonomy" id="4874"/>
    <lineage>
        <taxon>Eukaryota</taxon>
        <taxon>Fungi</taxon>
        <taxon>Fungi incertae sedis</taxon>
        <taxon>Mucoromycota</taxon>
        <taxon>Glomeromycotina</taxon>
        <taxon>Glomeromycetes</taxon>
        <taxon>Diversisporales</taxon>
        <taxon>Gigasporaceae</taxon>
        <taxon>Gigaspora</taxon>
    </lineage>
</organism>
<keyword evidence="3" id="KW-1185">Reference proteome</keyword>
<proteinExistence type="predicted"/>
<evidence type="ECO:0000256" key="1">
    <source>
        <dbReference type="SAM" id="MobiDB-lite"/>
    </source>
</evidence>